<sequence length="208" mass="23993">MRSNFECDERPKKIRKTVKWRPGARRPGDDSLEVKRCSSLPNCPLRTLFEWGIDEATGSCLANRGLRWLEDAAFEKASRLPLEIFDDASFWMRTSHEWNEFIRTMGGRPLAGRYLFKEEGKIGVLRDCYVYSFDETTGKANISWRDSARTSSDDKQALSPMFLCVHEENPSLFADRLKAAVTRRRYAESQIRLRMLIEEDSLAGTSPQ</sequence>
<proteinExistence type="predicted"/>
<dbReference type="EMBL" id="JABANO010016440">
    <property type="protein sequence ID" value="KAF4735198.1"/>
    <property type="molecule type" value="Genomic_DNA"/>
</dbReference>
<dbReference type="AlphaFoldDB" id="A0A7J6SQK5"/>
<evidence type="ECO:0000313" key="2">
    <source>
        <dbReference type="Proteomes" id="UP000553632"/>
    </source>
</evidence>
<gene>
    <name evidence="1" type="ORF">FOZ63_030990</name>
</gene>
<name>A0A7J6SQK5_PEROL</name>
<evidence type="ECO:0000313" key="1">
    <source>
        <dbReference type="EMBL" id="KAF4735198.1"/>
    </source>
</evidence>
<organism evidence="1 2">
    <name type="scientific">Perkinsus olseni</name>
    <name type="common">Perkinsus atlanticus</name>
    <dbReference type="NCBI Taxonomy" id="32597"/>
    <lineage>
        <taxon>Eukaryota</taxon>
        <taxon>Sar</taxon>
        <taxon>Alveolata</taxon>
        <taxon>Perkinsozoa</taxon>
        <taxon>Perkinsea</taxon>
        <taxon>Perkinsida</taxon>
        <taxon>Perkinsidae</taxon>
        <taxon>Perkinsus</taxon>
    </lineage>
</organism>
<protein>
    <submittedName>
        <fullName evidence="1">Uncharacterized protein</fullName>
    </submittedName>
</protein>
<feature type="non-terminal residue" evidence="1">
    <location>
        <position position="208"/>
    </location>
</feature>
<comment type="caution">
    <text evidence="1">The sequence shown here is derived from an EMBL/GenBank/DDBJ whole genome shotgun (WGS) entry which is preliminary data.</text>
</comment>
<reference evidence="1 2" key="1">
    <citation type="submission" date="2020-04" db="EMBL/GenBank/DDBJ databases">
        <title>Perkinsus olseni comparative genomics.</title>
        <authorList>
            <person name="Bogema D.R."/>
        </authorList>
    </citation>
    <scope>NUCLEOTIDE SEQUENCE [LARGE SCALE GENOMIC DNA]</scope>
    <source>
        <strain evidence="1 2">ATCC PRA-207</strain>
    </source>
</reference>
<keyword evidence="2" id="KW-1185">Reference proteome</keyword>
<dbReference type="Proteomes" id="UP000553632">
    <property type="component" value="Unassembled WGS sequence"/>
</dbReference>
<accession>A0A7J6SQK5</accession>